<evidence type="ECO:0008006" key="6">
    <source>
        <dbReference type="Google" id="ProtNLM"/>
    </source>
</evidence>
<dbReference type="OrthoDB" id="5427091at2759"/>
<keyword evidence="1" id="KW-1133">Transmembrane helix</keyword>
<dbReference type="EMBL" id="CP134190">
    <property type="protein sequence ID" value="WPB06182.1"/>
    <property type="molecule type" value="Genomic_DNA"/>
</dbReference>
<evidence type="ECO:0000313" key="2">
    <source>
        <dbReference type="EMBL" id="PIA91998.1"/>
    </source>
</evidence>
<keyword evidence="1" id="KW-0812">Transmembrane</keyword>
<evidence type="ECO:0000256" key="1">
    <source>
        <dbReference type="SAM" id="Phobius"/>
    </source>
</evidence>
<proteinExistence type="predicted"/>
<name>A0A2G5HHI6_CERBT</name>
<evidence type="ECO:0000313" key="3">
    <source>
        <dbReference type="EMBL" id="WPB06182.1"/>
    </source>
</evidence>
<dbReference type="AlphaFoldDB" id="A0A2G5HHI6"/>
<accession>A0A2G5HHI6</accession>
<protein>
    <recommendedName>
        <fullName evidence="6">PSI domain-containing protein</fullName>
    </recommendedName>
</protein>
<evidence type="ECO:0000313" key="4">
    <source>
        <dbReference type="Proteomes" id="UP000230605"/>
    </source>
</evidence>
<gene>
    <name evidence="2" type="ORF">CB0940_09499</name>
    <name evidence="3" type="ORF">RHO25_010839</name>
</gene>
<sequence length="180" mass="19930">MDSQAPFTTFRDLASNVTIMDREAACWRRQDCYSCTHDKHGCGWCPFSSTCVPASALTDPVNNKNICPLASERWELRTKALGCGCSTTTLLSIIVTVFATVTGLLLLAALIWILKNLNPFFGSGVVAGTELEVKEDGTREEHEWHRPGLGSRLRAWLKSEPDLSKQSEQEAITERSRLLG</sequence>
<dbReference type="Proteomes" id="UP001302367">
    <property type="component" value="Chromosome 7"/>
</dbReference>
<dbReference type="EMBL" id="LKMD01000106">
    <property type="protein sequence ID" value="PIA91998.1"/>
    <property type="molecule type" value="Genomic_DNA"/>
</dbReference>
<reference evidence="2 4" key="1">
    <citation type="submission" date="2015-10" db="EMBL/GenBank/DDBJ databases">
        <title>The cercosporin biosynthetic gene cluster was horizontally transferred to several fungal lineages and shown to be expanded in Cercospora beticola based on microsynteny with recipient genomes.</title>
        <authorList>
            <person name="De Jonge R."/>
            <person name="Ebert M.K."/>
            <person name="Suttle J.C."/>
            <person name="Jurick Ii W.M."/>
            <person name="Secor G.A."/>
            <person name="Thomma B.P."/>
            <person name="Van De Peer Y."/>
            <person name="Bolton M.D."/>
        </authorList>
    </citation>
    <scope>NUCLEOTIDE SEQUENCE [LARGE SCALE GENOMIC DNA]</scope>
    <source>
        <strain evidence="2 4">09-40</strain>
    </source>
</reference>
<keyword evidence="1" id="KW-0472">Membrane</keyword>
<evidence type="ECO:0000313" key="5">
    <source>
        <dbReference type="Proteomes" id="UP001302367"/>
    </source>
</evidence>
<dbReference type="Proteomes" id="UP000230605">
    <property type="component" value="Chromosome 7"/>
</dbReference>
<feature type="transmembrane region" description="Helical" evidence="1">
    <location>
        <begin position="90"/>
        <end position="114"/>
    </location>
</feature>
<reference evidence="3 5" key="2">
    <citation type="submission" date="2023-09" db="EMBL/GenBank/DDBJ databases">
        <title>Complete-Gapless Cercospora beticola genome.</title>
        <authorList>
            <person name="Wyatt N.A."/>
            <person name="Spanner R.E."/>
            <person name="Bolton M.D."/>
        </authorList>
    </citation>
    <scope>NUCLEOTIDE SEQUENCE [LARGE SCALE GENOMIC DNA]</scope>
    <source>
        <strain evidence="3">Cb09-40</strain>
    </source>
</reference>
<keyword evidence="5" id="KW-1185">Reference proteome</keyword>
<organism evidence="2 4">
    <name type="scientific">Cercospora beticola</name>
    <name type="common">Sugarbeet leaf spot fungus</name>
    <dbReference type="NCBI Taxonomy" id="122368"/>
    <lineage>
        <taxon>Eukaryota</taxon>
        <taxon>Fungi</taxon>
        <taxon>Dikarya</taxon>
        <taxon>Ascomycota</taxon>
        <taxon>Pezizomycotina</taxon>
        <taxon>Dothideomycetes</taxon>
        <taxon>Dothideomycetidae</taxon>
        <taxon>Mycosphaerellales</taxon>
        <taxon>Mycosphaerellaceae</taxon>
        <taxon>Cercospora</taxon>
    </lineage>
</organism>